<reference evidence="4" key="1">
    <citation type="journal article" date="2015" name="Microbiology (Mosc.)">
        <title>Genomics of the Weissella cibaria species with an examination of its metabolic traits.</title>
        <authorList>
            <person name="Lynch K.M."/>
            <person name="Lucid A."/>
            <person name="Arendt E.K."/>
            <person name="Sleator R.D."/>
            <person name="Lucey B."/>
            <person name="Coffey A."/>
        </authorList>
    </citation>
    <scope>NUCLEOTIDE SEQUENCE [LARGE SCALE GENOMIC DNA]</scope>
    <source>
        <strain evidence="4">MG1</strain>
    </source>
</reference>
<evidence type="ECO:0000313" key="9">
    <source>
        <dbReference type="Proteomes" id="UP000244870"/>
    </source>
</evidence>
<dbReference type="InterPro" id="IPR049492">
    <property type="entry name" value="BD-FAE-like_dom"/>
</dbReference>
<reference evidence="3 9" key="3">
    <citation type="submission" date="2017-04" db="EMBL/GenBank/DDBJ databases">
        <title>Weissella cibaria strain m2 complete genome.</title>
        <authorList>
            <person name="Pan Q."/>
            <person name="Tan M."/>
            <person name="Yao F."/>
            <person name="Su S."/>
        </authorList>
    </citation>
    <scope>NUCLEOTIDE SEQUENCE [LARGE SCALE GENOMIC DNA]</scope>
    <source>
        <strain evidence="3 9">M2</strain>
    </source>
</reference>
<gene>
    <name evidence="4" type="primary">aes</name>
    <name evidence="3" type="ORF">B6254_2365</name>
    <name evidence="5" type="ORF">B9D04_01085</name>
    <name evidence="6" type="ORF">FO435_11355</name>
    <name evidence="4" type="ORF">QX99_00126</name>
</gene>
<dbReference type="KEGG" id="wcb:AO080_02510"/>
<dbReference type="EMBL" id="JWHU01000001">
    <property type="protein sequence ID" value="KIU22622.1"/>
    <property type="molecule type" value="Genomic_DNA"/>
</dbReference>
<evidence type="ECO:0000256" key="1">
    <source>
        <dbReference type="ARBA" id="ARBA00022801"/>
    </source>
</evidence>
<dbReference type="Gene3D" id="3.40.50.1820">
    <property type="entry name" value="alpha/beta hydrolase"/>
    <property type="match status" value="1"/>
</dbReference>
<dbReference type="PANTHER" id="PTHR48081:SF13">
    <property type="entry name" value="ALPHA_BETA HYDROLASE"/>
    <property type="match status" value="1"/>
</dbReference>
<dbReference type="Pfam" id="PF20434">
    <property type="entry name" value="BD-FAE"/>
    <property type="match status" value="1"/>
</dbReference>
<dbReference type="PANTHER" id="PTHR48081">
    <property type="entry name" value="AB HYDROLASE SUPERFAMILY PROTEIN C4A8.06C"/>
    <property type="match status" value="1"/>
</dbReference>
<dbReference type="InterPro" id="IPR029058">
    <property type="entry name" value="AB_hydrolase_fold"/>
</dbReference>
<protein>
    <submittedName>
        <fullName evidence="4">Aes protein</fullName>
        <ecNumber evidence="4">3.1.1.-</ecNumber>
    </submittedName>
    <submittedName>
        <fullName evidence="6">Alpha/beta hydrolase</fullName>
    </submittedName>
    <submittedName>
        <fullName evidence="5">Esterase</fullName>
    </submittedName>
</protein>
<dbReference type="OrthoDB" id="9815425at2"/>
<evidence type="ECO:0000313" key="4">
    <source>
        <dbReference type="EMBL" id="KIU22622.1"/>
    </source>
</evidence>
<dbReference type="Proteomes" id="UP000320012">
    <property type="component" value="Unassembled WGS sequence"/>
</dbReference>
<feature type="domain" description="BD-FAE-like" evidence="2">
    <location>
        <begin position="37"/>
        <end position="252"/>
    </location>
</feature>
<dbReference type="EMBL" id="VNHC01000002">
    <property type="protein sequence ID" value="TVV28428.1"/>
    <property type="molecule type" value="Genomic_DNA"/>
</dbReference>
<reference evidence="5 8" key="2">
    <citation type="submission" date="2017-04" db="EMBL/GenBank/DDBJ databases">
        <title>The genome sequence of Weissella cibaria isolated from wild Drosophila.</title>
        <authorList>
            <person name="Ricks N.J."/>
            <person name="Carroll C."/>
            <person name="Walters A."/>
            <person name="Newell P.D."/>
            <person name="Chaston J.M."/>
        </authorList>
    </citation>
    <scope>NUCLEOTIDE SEQUENCE [LARGE SCALE GENOMIC DNA]</scope>
    <source>
        <strain evidence="5 8">DmW_103</strain>
    </source>
</reference>
<dbReference type="EMBL" id="NDXJ01000002">
    <property type="protein sequence ID" value="OSP90379.1"/>
    <property type="molecule type" value="Genomic_DNA"/>
</dbReference>
<evidence type="ECO:0000259" key="2">
    <source>
        <dbReference type="Pfam" id="PF20434"/>
    </source>
</evidence>
<dbReference type="GeneID" id="66961399"/>
<evidence type="ECO:0000313" key="5">
    <source>
        <dbReference type="EMBL" id="OSP90379.1"/>
    </source>
</evidence>
<dbReference type="SUPFAM" id="SSF53474">
    <property type="entry name" value="alpha/beta-Hydrolases"/>
    <property type="match status" value="1"/>
</dbReference>
<evidence type="ECO:0000313" key="10">
    <source>
        <dbReference type="Proteomes" id="UP000320012"/>
    </source>
</evidence>
<keyword evidence="1 4" id="KW-0378">Hydrolase</keyword>
<evidence type="ECO:0000313" key="6">
    <source>
        <dbReference type="EMBL" id="TVV28428.1"/>
    </source>
</evidence>
<organism evidence="4 7">
    <name type="scientific">Weissella cibaria</name>
    <dbReference type="NCBI Taxonomy" id="137591"/>
    <lineage>
        <taxon>Bacteria</taxon>
        <taxon>Bacillati</taxon>
        <taxon>Bacillota</taxon>
        <taxon>Bacilli</taxon>
        <taxon>Lactobacillales</taxon>
        <taxon>Lactobacillaceae</taxon>
        <taxon>Weissella</taxon>
    </lineage>
</organism>
<dbReference type="InterPro" id="IPR050300">
    <property type="entry name" value="GDXG_lipolytic_enzyme"/>
</dbReference>
<dbReference type="GO" id="GO:0016787">
    <property type="term" value="F:hydrolase activity"/>
    <property type="evidence" value="ECO:0007669"/>
    <property type="project" value="UniProtKB-KW"/>
</dbReference>
<accession>A0A0D1LVQ4</accession>
<evidence type="ECO:0000313" key="8">
    <source>
        <dbReference type="Proteomes" id="UP000193588"/>
    </source>
</evidence>
<name>A0A0D1LVQ4_9LACO</name>
<dbReference type="Proteomes" id="UP000032287">
    <property type="component" value="Unassembled WGS sequence"/>
</dbReference>
<dbReference type="EC" id="3.1.1.-" evidence="4"/>
<dbReference type="eggNOG" id="COG0657">
    <property type="taxonomic scope" value="Bacteria"/>
</dbReference>
<dbReference type="PATRIC" id="fig|137591.25.peg.124"/>
<evidence type="ECO:0000313" key="7">
    <source>
        <dbReference type="Proteomes" id="UP000032287"/>
    </source>
</evidence>
<dbReference type="STRING" id="137591.AO080_02510"/>
<dbReference type="AlphaFoldDB" id="A0A0D1LVQ4"/>
<dbReference type="Proteomes" id="UP000244870">
    <property type="component" value="Chromosome"/>
</dbReference>
<dbReference type="Proteomes" id="UP000193588">
    <property type="component" value="Unassembled WGS sequence"/>
</dbReference>
<proteinExistence type="predicted"/>
<keyword evidence="7" id="KW-1185">Reference proteome</keyword>
<reference evidence="6 10" key="4">
    <citation type="submission" date="2019-07" db="EMBL/GenBank/DDBJ databases">
        <title>Genome sequence of Weissella cibaria GK1.</title>
        <authorList>
            <person name="Choi H.-J."/>
        </authorList>
    </citation>
    <scope>NUCLEOTIDE SEQUENCE [LARGE SCALE GENOMIC DNA]</scope>
    <source>
        <strain evidence="6 10">GK1</strain>
    </source>
</reference>
<evidence type="ECO:0000313" key="3">
    <source>
        <dbReference type="EMBL" id="AWF96711.1"/>
    </source>
</evidence>
<dbReference type="EMBL" id="CP020928">
    <property type="protein sequence ID" value="AWF96711.1"/>
    <property type="molecule type" value="Genomic_DNA"/>
</dbReference>
<dbReference type="RefSeq" id="WP_010373178.1">
    <property type="nucleotide sequence ID" value="NZ_BJEF01000003.1"/>
</dbReference>
<sequence length="297" mass="33297">MTDKFIDRDYKKIEAETAYIKQQWHDIAYMDGERHTLDVYLPNEGQGPFPVIVDIYGGGLIFGDKSSHKLEPALRLLDKGYAVVSVDYSLIHQKDFPFQIYEIKAALRFLRAHADEYQLDMNRVALMGESSGAHLAVMTGVTASVDALQNPFMGDNNNQPETVNAIIAMYGPYEFDQFVDQFNESGVTPKYAETGTAESFEGQMFNQQAPKDVPQRVKMYSPKMYFNAEMPPILAFAGTADAVVPYQQTVNMINGAREFVSEDKAVLHLVEGTGHGPADYMSPEFTDEKAAFLAKWL</sequence>